<gene>
    <name evidence="3" type="ORF">FF38_08883</name>
</gene>
<feature type="region of interest" description="Disordered" evidence="2">
    <location>
        <begin position="427"/>
        <end position="449"/>
    </location>
</feature>
<dbReference type="EMBL" id="JRES01001261">
    <property type="protein sequence ID" value="KNC24113.1"/>
    <property type="molecule type" value="Genomic_DNA"/>
</dbReference>
<name>A0A0L0BVT6_LUCCU</name>
<dbReference type="OrthoDB" id="6150133at2759"/>
<keyword evidence="4" id="KW-1185">Reference proteome</keyword>
<evidence type="ECO:0000256" key="1">
    <source>
        <dbReference type="SAM" id="Coils"/>
    </source>
</evidence>
<comment type="caution">
    <text evidence="3">The sequence shown here is derived from an EMBL/GenBank/DDBJ whole genome shotgun (WGS) entry which is preliminary data.</text>
</comment>
<feature type="coiled-coil region" evidence="1">
    <location>
        <begin position="253"/>
        <end position="280"/>
    </location>
</feature>
<evidence type="ECO:0000313" key="3">
    <source>
        <dbReference type="EMBL" id="KNC24113.1"/>
    </source>
</evidence>
<evidence type="ECO:0000256" key="2">
    <source>
        <dbReference type="SAM" id="MobiDB-lite"/>
    </source>
</evidence>
<evidence type="ECO:0000313" key="4">
    <source>
        <dbReference type="Proteomes" id="UP000037069"/>
    </source>
</evidence>
<dbReference type="OMA" id="EIIMGEI"/>
<keyword evidence="1" id="KW-0175">Coiled coil</keyword>
<reference evidence="3 4" key="1">
    <citation type="journal article" date="2015" name="Nat. Commun.">
        <title>Lucilia cuprina genome unlocks parasitic fly biology to underpin future interventions.</title>
        <authorList>
            <person name="Anstead C.A."/>
            <person name="Korhonen P.K."/>
            <person name="Young N.D."/>
            <person name="Hall R.S."/>
            <person name="Jex A.R."/>
            <person name="Murali S.C."/>
            <person name="Hughes D.S."/>
            <person name="Lee S.F."/>
            <person name="Perry T."/>
            <person name="Stroehlein A.J."/>
            <person name="Ansell B.R."/>
            <person name="Breugelmans B."/>
            <person name="Hofmann A."/>
            <person name="Qu J."/>
            <person name="Dugan S."/>
            <person name="Lee S.L."/>
            <person name="Chao H."/>
            <person name="Dinh H."/>
            <person name="Han Y."/>
            <person name="Doddapaneni H.V."/>
            <person name="Worley K.C."/>
            <person name="Muzny D.M."/>
            <person name="Ioannidis P."/>
            <person name="Waterhouse R.M."/>
            <person name="Zdobnov E.M."/>
            <person name="James P.J."/>
            <person name="Bagnall N.H."/>
            <person name="Kotze A.C."/>
            <person name="Gibbs R.A."/>
            <person name="Richards S."/>
            <person name="Batterham P."/>
            <person name="Gasser R.B."/>
        </authorList>
    </citation>
    <scope>NUCLEOTIDE SEQUENCE [LARGE SCALE GENOMIC DNA]</scope>
    <source>
        <strain evidence="3 4">LS</strain>
        <tissue evidence="3">Full body</tissue>
    </source>
</reference>
<protein>
    <submittedName>
        <fullName evidence="3">Uncharacterized protein</fullName>
    </submittedName>
</protein>
<dbReference type="AlphaFoldDB" id="A0A0L0BVT6"/>
<organism evidence="3 4">
    <name type="scientific">Lucilia cuprina</name>
    <name type="common">Green bottle fly</name>
    <name type="synonym">Australian sheep blowfly</name>
    <dbReference type="NCBI Taxonomy" id="7375"/>
    <lineage>
        <taxon>Eukaryota</taxon>
        <taxon>Metazoa</taxon>
        <taxon>Ecdysozoa</taxon>
        <taxon>Arthropoda</taxon>
        <taxon>Hexapoda</taxon>
        <taxon>Insecta</taxon>
        <taxon>Pterygota</taxon>
        <taxon>Neoptera</taxon>
        <taxon>Endopterygota</taxon>
        <taxon>Diptera</taxon>
        <taxon>Brachycera</taxon>
        <taxon>Muscomorpha</taxon>
        <taxon>Oestroidea</taxon>
        <taxon>Calliphoridae</taxon>
        <taxon>Luciliinae</taxon>
        <taxon>Lucilia</taxon>
    </lineage>
</organism>
<dbReference type="Proteomes" id="UP000037069">
    <property type="component" value="Unassembled WGS sequence"/>
</dbReference>
<proteinExistence type="predicted"/>
<feature type="coiled-coil region" evidence="1">
    <location>
        <begin position="158"/>
        <end position="198"/>
    </location>
</feature>
<accession>A0A0L0BVT6</accession>
<sequence>MARLIFVENNTNRGSKRYRVKKIGGWRSVRLYLEPSSRKWWEDPDVLVAFNLPRISAALERLMGTNVVRLTDRNYMKELRERIEDDYRANLQKRIKARELKEVERERILIIEGKTNVIPAELADDPIFVVDKKADLEILKSRAKLKTNREKNSDRLKLQGVKWERERLQHEEEEAQRINVLRQRYKEQKALEEQYKDEDANKGMDLLRIDNEEWRPCEQQLKEFLEQERAKMKERSLRMPTPFATDPKDINNILKARKAFREVERRIRKAIEEKHEENLKQKHLPHQLSGQQQPTGFTILEQSQEQIIQKALEELPATKDPFETEDVVDTAVVRKNLTSDDASDISSGESLDEGSSISLAKQRYAHMLQQELENDVSEGLLISKEQYDHLRYEDDKIMQLRNARDIRELYQLAEEIIIGERVESYAEEEEALAEEEEVENEEPEVPEQE</sequence>